<evidence type="ECO:0000313" key="2">
    <source>
        <dbReference type="Proteomes" id="UP000644699"/>
    </source>
</evidence>
<protein>
    <submittedName>
        <fullName evidence="1">Uncharacterized protein</fullName>
    </submittedName>
</protein>
<dbReference type="Proteomes" id="UP000644699">
    <property type="component" value="Unassembled WGS sequence"/>
</dbReference>
<evidence type="ECO:0000313" key="1">
    <source>
        <dbReference type="EMBL" id="GGD87887.1"/>
    </source>
</evidence>
<organism evidence="1 2">
    <name type="scientific">Aureimonas endophytica</name>
    <dbReference type="NCBI Taxonomy" id="2027858"/>
    <lineage>
        <taxon>Bacteria</taxon>
        <taxon>Pseudomonadati</taxon>
        <taxon>Pseudomonadota</taxon>
        <taxon>Alphaproteobacteria</taxon>
        <taxon>Hyphomicrobiales</taxon>
        <taxon>Aurantimonadaceae</taxon>
        <taxon>Aureimonas</taxon>
    </lineage>
</organism>
<dbReference type="AlphaFoldDB" id="A0A917E128"/>
<dbReference type="RefSeq" id="WP_188906481.1">
    <property type="nucleotide sequence ID" value="NZ_BMIQ01000001.1"/>
</dbReference>
<sequence length="112" mass="12142">MSAIAAAKPSRADRIAAECAAIAASGVCVASHELRAGDHVRLIVCDDPDFNVGAYCRVVTVFEGEHPPINVAAAKKYGDPLRNVMTNRWTGVPTRMLHSRPGNRFQIISRKE</sequence>
<proteinExistence type="predicted"/>
<reference evidence="1" key="1">
    <citation type="journal article" date="2014" name="Int. J. Syst. Evol. Microbiol.">
        <title>Complete genome sequence of Corynebacterium casei LMG S-19264T (=DSM 44701T), isolated from a smear-ripened cheese.</title>
        <authorList>
            <consortium name="US DOE Joint Genome Institute (JGI-PGF)"/>
            <person name="Walter F."/>
            <person name="Albersmeier A."/>
            <person name="Kalinowski J."/>
            <person name="Ruckert C."/>
        </authorList>
    </citation>
    <scope>NUCLEOTIDE SEQUENCE</scope>
    <source>
        <strain evidence="1">CGMCC 1.15367</strain>
    </source>
</reference>
<accession>A0A917E128</accession>
<dbReference type="EMBL" id="BMIQ01000001">
    <property type="protein sequence ID" value="GGD87887.1"/>
    <property type="molecule type" value="Genomic_DNA"/>
</dbReference>
<gene>
    <name evidence="1" type="ORF">GCM10011390_03310</name>
</gene>
<keyword evidence="2" id="KW-1185">Reference proteome</keyword>
<reference evidence="1" key="2">
    <citation type="submission" date="2020-09" db="EMBL/GenBank/DDBJ databases">
        <authorList>
            <person name="Sun Q."/>
            <person name="Zhou Y."/>
        </authorList>
    </citation>
    <scope>NUCLEOTIDE SEQUENCE</scope>
    <source>
        <strain evidence="1">CGMCC 1.15367</strain>
    </source>
</reference>
<name>A0A917E128_9HYPH</name>
<comment type="caution">
    <text evidence="1">The sequence shown here is derived from an EMBL/GenBank/DDBJ whole genome shotgun (WGS) entry which is preliminary data.</text>
</comment>